<evidence type="ECO:0000313" key="1">
    <source>
        <dbReference type="EMBL" id="QOX64902.1"/>
    </source>
</evidence>
<sequence>MKRTMIPALLILTLMTMSSISVTYADEAATGTTTAEKSAENIKTEDKKETETASPENNKETENSNPENNKETETANPGDNKESENAKPEDSKETETIAGLVFIGPAEDLSLEQALTDALTSGASIKAAEIQKQADAANAKANAESLSDMNAANENENTFSKSERDKVKKARDYYSTMADRNFEATQNAITYKVNNAYYSLLNAGEGVRIAKENVTLQKNLLALVNEKLSLGVASKQDVLNAEMNLKNAESSLSTAEVSLAEKKIAFNNELGYEDMQRVRLTSELSLKNIPDLSVDTAVTDALANRNELYTSAFNIYTTEKELNNYSAYPKSSAKYLTALNNYHSAQNSYNSKEDAIKKEVRINYANMGSSKVLAENSKLSAEKAKESYEIQLSKYKLGLATLSDVQQAQISWADGQKAYAEAILNCNLAIITFELSATVGMSSTSL</sequence>
<keyword evidence="2" id="KW-1185">Reference proteome</keyword>
<reference evidence="1" key="1">
    <citation type="submission" date="2019-08" db="EMBL/GenBank/DDBJ databases">
        <title>Genome sequence of Clostridiales bacterium MT110.</title>
        <authorList>
            <person name="Cao J."/>
        </authorList>
    </citation>
    <scope>NUCLEOTIDE SEQUENCE</scope>
    <source>
        <strain evidence="1">MT110</strain>
    </source>
</reference>
<name>A0ACD1AEJ3_9FIRM</name>
<evidence type="ECO:0000313" key="2">
    <source>
        <dbReference type="Proteomes" id="UP000594014"/>
    </source>
</evidence>
<protein>
    <submittedName>
        <fullName evidence="1">TolC family protein</fullName>
    </submittedName>
</protein>
<gene>
    <name evidence="1" type="ORF">FRZ06_16885</name>
</gene>
<dbReference type="Proteomes" id="UP000594014">
    <property type="component" value="Chromosome"/>
</dbReference>
<organism evidence="1 2">
    <name type="scientific">Anoxybacterium hadale</name>
    <dbReference type="NCBI Taxonomy" id="3408580"/>
    <lineage>
        <taxon>Bacteria</taxon>
        <taxon>Bacillati</taxon>
        <taxon>Bacillota</taxon>
        <taxon>Clostridia</taxon>
        <taxon>Peptostreptococcales</taxon>
        <taxon>Anaerovoracaceae</taxon>
        <taxon>Anoxybacterium</taxon>
    </lineage>
</organism>
<dbReference type="EMBL" id="CP042469">
    <property type="protein sequence ID" value="QOX64902.1"/>
    <property type="molecule type" value="Genomic_DNA"/>
</dbReference>
<accession>A0ACD1AEJ3</accession>
<proteinExistence type="predicted"/>